<keyword evidence="2 11" id="KW-0547">Nucleotide-binding</keyword>
<reference evidence="15 16" key="1">
    <citation type="submission" date="2019-06" db="EMBL/GenBank/DDBJ databases">
        <title>Persicimonas caeni gen. nov., sp. nov., a predatory bacterium isolated from solar saltern.</title>
        <authorList>
            <person name="Wang S."/>
        </authorList>
    </citation>
    <scope>NUCLEOTIDE SEQUENCE [LARGE SCALE GENOMIC DNA]</scope>
    <source>
        <strain evidence="15 16">YN101</strain>
    </source>
</reference>
<dbReference type="PROSITE" id="PS51198">
    <property type="entry name" value="UVRD_HELICASE_ATP_BIND"/>
    <property type="match status" value="1"/>
</dbReference>
<dbReference type="Pfam" id="PF13361">
    <property type="entry name" value="UvrD_C"/>
    <property type="match status" value="2"/>
</dbReference>
<dbReference type="PANTHER" id="PTHR11070">
    <property type="entry name" value="UVRD / RECB / PCRA DNA HELICASE FAMILY MEMBER"/>
    <property type="match status" value="1"/>
</dbReference>
<feature type="domain" description="UvrD-like helicase C-terminal" evidence="14">
    <location>
        <begin position="290"/>
        <end position="616"/>
    </location>
</feature>
<evidence type="ECO:0000259" key="14">
    <source>
        <dbReference type="PROSITE" id="PS51217"/>
    </source>
</evidence>
<keyword evidence="5 11" id="KW-0067">ATP-binding</keyword>
<dbReference type="InterPro" id="IPR027417">
    <property type="entry name" value="P-loop_NTPase"/>
</dbReference>
<dbReference type="Gene3D" id="1.10.486.10">
    <property type="entry name" value="PCRA, domain 4"/>
    <property type="match status" value="1"/>
</dbReference>
<dbReference type="Gene3D" id="1.10.10.160">
    <property type="match status" value="1"/>
</dbReference>
<dbReference type="EC" id="5.6.2.4" evidence="9"/>
<dbReference type="GO" id="GO:0000725">
    <property type="term" value="P:recombinational repair"/>
    <property type="evidence" value="ECO:0007669"/>
    <property type="project" value="TreeGrafter"/>
</dbReference>
<evidence type="ECO:0000256" key="1">
    <source>
        <dbReference type="ARBA" id="ARBA00009922"/>
    </source>
</evidence>
<feature type="domain" description="UvrD-like helicase ATP-binding" evidence="13">
    <location>
        <begin position="5"/>
        <end position="289"/>
    </location>
</feature>
<dbReference type="InterPro" id="IPR014017">
    <property type="entry name" value="DNA_helicase_UvrD-like_C"/>
</dbReference>
<dbReference type="GO" id="GO:0003677">
    <property type="term" value="F:DNA binding"/>
    <property type="evidence" value="ECO:0007669"/>
    <property type="project" value="UniProtKB-KW"/>
</dbReference>
<comment type="catalytic activity">
    <reaction evidence="8">
        <text>Couples ATP hydrolysis with the unwinding of duplex DNA by translocating in the 3'-5' direction.</text>
        <dbReference type="EC" id="5.6.2.4"/>
    </reaction>
</comment>
<sequence length="853" mass="96353">MNLLEHLNPPQKQAVEHKDGPLLILAGAGSGKTRVITYRIGWLILEAGVYPEQILAVTFTNKAAGEMRERVDDILSAHGAGDDAEAVTISTFHSFCARLLRRHADRLGLDWNFNIYDGDDQLKLVKQVMELEGRPKDRSESRRLRGYINRMKNQGYTPELAHENAFNAVDEEDATFYETYQEKLREANCADFGDLILGVLEIFRDDPRLADSYSRHWRYLMVDEFQDTNPAQYELLKHLTRCHDNLAVVGDDDQAIYRWRGATVANILGFEKDYEDAQVIKLEQNYRSTSVILEAANDVIKHNPTRRDKKLWTEREGGDKISLFTGGDDREEATFVARRIHEMAKAGADWGDFAVFYRTNAQSRQFEEQLQNWGVPYQVVGGISFYERSEIKDVLAYLKVALNPDNEVDFLRIINTPSRRIGKVTIEKLQRAARVPGIGTLYRAVRYAAGHLEPSAVGDAPIEPEPFDVADEEALADVDSLRGRTNSGVEDLCELLFSLRDQIAADEGLAHVSEFLLDQINYHSYLESDDAERVDDRWRNVRELLGAMEEFEQDFEAREFGPTEDADAPEGTDMVAESRLAKLLGAFLDRSALVHSTDQMDEKGAVTLMTVHGAKGLEFDTVFLAGMEDEIFPSVRDQFDAEEIHEERRLAYVAITRARHKLYICNARRRRIYGKTRNTDPSRFLLDIDPERIEIDPQSTSKRIRYSSRRTSNRGGYDAFRQATEQAYFGSGVDQDAWEFDQSPPMYKNQVSKAVKKTLAEAEDGDFDTSFSQVNPWDDEFAQEDAWSSEPDAPPAGASPGKDGLTGCTISHSRFGIGEVVNVSGSGDKAVLTINFPGKGEKTIIRKFVKVLG</sequence>
<gene>
    <name evidence="15" type="ORF">FIV42_10260</name>
</gene>
<evidence type="ECO:0000256" key="4">
    <source>
        <dbReference type="ARBA" id="ARBA00022806"/>
    </source>
</evidence>
<dbReference type="CDD" id="cd17932">
    <property type="entry name" value="DEXQc_UvrD"/>
    <property type="match status" value="1"/>
</dbReference>
<feature type="binding site" evidence="11">
    <location>
        <begin position="26"/>
        <end position="33"/>
    </location>
    <ligand>
        <name>ATP</name>
        <dbReference type="ChEBI" id="CHEBI:30616"/>
    </ligand>
</feature>
<dbReference type="PROSITE" id="PS51217">
    <property type="entry name" value="UVRD_HELICASE_CTER"/>
    <property type="match status" value="1"/>
</dbReference>
<proteinExistence type="inferred from homology"/>
<accession>A0A4Y6PRY3</accession>
<dbReference type="Proteomes" id="UP000315995">
    <property type="component" value="Chromosome"/>
</dbReference>
<evidence type="ECO:0000256" key="11">
    <source>
        <dbReference type="PROSITE-ProRule" id="PRU00560"/>
    </source>
</evidence>
<keyword evidence="6" id="KW-0238">DNA-binding</keyword>
<dbReference type="RefSeq" id="WP_141197589.1">
    <property type="nucleotide sequence ID" value="NZ_CP041186.1"/>
</dbReference>
<accession>A0A5B8Y2V6</accession>
<evidence type="ECO:0000256" key="6">
    <source>
        <dbReference type="ARBA" id="ARBA00023125"/>
    </source>
</evidence>
<dbReference type="Gene3D" id="3.40.50.300">
    <property type="entry name" value="P-loop containing nucleotide triphosphate hydrolases"/>
    <property type="match status" value="2"/>
</dbReference>
<dbReference type="InterPro" id="IPR014016">
    <property type="entry name" value="UvrD-like_ATP-bd"/>
</dbReference>
<name>A0A4Y6PRY3_PERCE</name>
<evidence type="ECO:0000256" key="9">
    <source>
        <dbReference type="ARBA" id="ARBA00034808"/>
    </source>
</evidence>
<dbReference type="GO" id="GO:0005524">
    <property type="term" value="F:ATP binding"/>
    <property type="evidence" value="ECO:0007669"/>
    <property type="project" value="UniProtKB-UniRule"/>
</dbReference>
<evidence type="ECO:0000256" key="5">
    <source>
        <dbReference type="ARBA" id="ARBA00022840"/>
    </source>
</evidence>
<evidence type="ECO:0000256" key="12">
    <source>
        <dbReference type="SAM" id="MobiDB-lite"/>
    </source>
</evidence>
<dbReference type="EMBL" id="CP041186">
    <property type="protein sequence ID" value="QDG51104.1"/>
    <property type="molecule type" value="Genomic_DNA"/>
</dbReference>
<keyword evidence="7" id="KW-0413">Isomerase</keyword>
<protein>
    <recommendedName>
        <fullName evidence="9">DNA 3'-5' helicase</fullName>
        <ecNumber evidence="9">5.6.2.4</ecNumber>
    </recommendedName>
</protein>
<dbReference type="InterPro" id="IPR000212">
    <property type="entry name" value="DNA_helicase_UvrD/REP"/>
</dbReference>
<comment type="similarity">
    <text evidence="1">Belongs to the helicase family. UvrD subfamily.</text>
</comment>
<evidence type="ECO:0000313" key="15">
    <source>
        <dbReference type="EMBL" id="QDG51104.1"/>
    </source>
</evidence>
<dbReference type="InterPro" id="IPR013986">
    <property type="entry name" value="DExx_box_DNA_helicase_dom_sf"/>
</dbReference>
<organism evidence="15 16">
    <name type="scientific">Persicimonas caeni</name>
    <dbReference type="NCBI Taxonomy" id="2292766"/>
    <lineage>
        <taxon>Bacteria</taxon>
        <taxon>Deltaproteobacteria</taxon>
        <taxon>Bradymonadales</taxon>
        <taxon>Bradymonadaceae</taxon>
        <taxon>Persicimonas</taxon>
    </lineage>
</organism>
<keyword evidence="3 11" id="KW-0378">Hydrolase</keyword>
<evidence type="ECO:0000259" key="13">
    <source>
        <dbReference type="PROSITE" id="PS51198"/>
    </source>
</evidence>
<comment type="catalytic activity">
    <reaction evidence="10">
        <text>ATP + H2O = ADP + phosphate + H(+)</text>
        <dbReference type="Rhea" id="RHEA:13065"/>
        <dbReference type="ChEBI" id="CHEBI:15377"/>
        <dbReference type="ChEBI" id="CHEBI:15378"/>
        <dbReference type="ChEBI" id="CHEBI:30616"/>
        <dbReference type="ChEBI" id="CHEBI:43474"/>
        <dbReference type="ChEBI" id="CHEBI:456216"/>
        <dbReference type="EC" id="5.6.2.4"/>
    </reaction>
</comment>
<evidence type="ECO:0000313" key="16">
    <source>
        <dbReference type="Proteomes" id="UP000315995"/>
    </source>
</evidence>
<dbReference type="Pfam" id="PF00580">
    <property type="entry name" value="UvrD-helicase"/>
    <property type="match status" value="1"/>
</dbReference>
<evidence type="ECO:0000256" key="10">
    <source>
        <dbReference type="ARBA" id="ARBA00048988"/>
    </source>
</evidence>
<dbReference type="GO" id="GO:0043138">
    <property type="term" value="F:3'-5' DNA helicase activity"/>
    <property type="evidence" value="ECO:0007669"/>
    <property type="project" value="UniProtKB-EC"/>
</dbReference>
<dbReference type="PANTHER" id="PTHR11070:SF2">
    <property type="entry name" value="ATP-DEPENDENT DNA HELICASE SRS2"/>
    <property type="match status" value="1"/>
</dbReference>
<keyword evidence="16" id="KW-1185">Reference proteome</keyword>
<dbReference type="GO" id="GO:0016887">
    <property type="term" value="F:ATP hydrolysis activity"/>
    <property type="evidence" value="ECO:0007669"/>
    <property type="project" value="RHEA"/>
</dbReference>
<keyword evidence="4 11" id="KW-0347">Helicase</keyword>
<evidence type="ECO:0000256" key="2">
    <source>
        <dbReference type="ARBA" id="ARBA00022741"/>
    </source>
</evidence>
<dbReference type="AlphaFoldDB" id="A0A4Y6PRY3"/>
<evidence type="ECO:0000256" key="7">
    <source>
        <dbReference type="ARBA" id="ARBA00023235"/>
    </source>
</evidence>
<dbReference type="GO" id="GO:0005829">
    <property type="term" value="C:cytosol"/>
    <property type="evidence" value="ECO:0007669"/>
    <property type="project" value="TreeGrafter"/>
</dbReference>
<dbReference type="SUPFAM" id="SSF52540">
    <property type="entry name" value="P-loop containing nucleoside triphosphate hydrolases"/>
    <property type="match status" value="1"/>
</dbReference>
<dbReference type="OrthoDB" id="9810135at2"/>
<feature type="region of interest" description="Disordered" evidence="12">
    <location>
        <begin position="783"/>
        <end position="805"/>
    </location>
</feature>
<dbReference type="CDD" id="cd18807">
    <property type="entry name" value="SF1_C_UvrD"/>
    <property type="match status" value="1"/>
</dbReference>
<evidence type="ECO:0000256" key="3">
    <source>
        <dbReference type="ARBA" id="ARBA00022801"/>
    </source>
</evidence>
<dbReference type="Pfam" id="PF21196">
    <property type="entry name" value="PcrA_UvrD_tudor"/>
    <property type="match status" value="1"/>
</dbReference>
<evidence type="ECO:0000256" key="8">
    <source>
        <dbReference type="ARBA" id="ARBA00034617"/>
    </source>
</evidence>